<dbReference type="PANTHER" id="PTHR12049">
    <property type="entry name" value="PROTEIN ARGININE METHYLTRANSFERASE NDUFAF7, MITOCHONDRIAL"/>
    <property type="match status" value="1"/>
</dbReference>
<keyword evidence="4" id="KW-1185">Reference proteome</keyword>
<protein>
    <submittedName>
        <fullName evidence="3">Class I SAM-dependent methyltransferase</fullName>
    </submittedName>
</protein>
<dbReference type="Pfam" id="PF02636">
    <property type="entry name" value="Methyltransf_28"/>
    <property type="match status" value="1"/>
</dbReference>
<reference evidence="3 4" key="1">
    <citation type="submission" date="2019-03" db="EMBL/GenBank/DDBJ databases">
        <title>Paracraurococcus aquatilis NE82 genome sequence.</title>
        <authorList>
            <person name="Zhao Y."/>
            <person name="Du Z."/>
        </authorList>
    </citation>
    <scope>NUCLEOTIDE SEQUENCE [LARGE SCALE GENOMIC DNA]</scope>
    <source>
        <strain evidence="3 4">NE82</strain>
    </source>
</reference>
<gene>
    <name evidence="3" type="ORF">EXY23_15160</name>
</gene>
<dbReference type="GO" id="GO:0035243">
    <property type="term" value="F:protein-arginine omega-N symmetric methyltransferase activity"/>
    <property type="evidence" value="ECO:0007669"/>
    <property type="project" value="TreeGrafter"/>
</dbReference>
<evidence type="ECO:0000313" key="4">
    <source>
        <dbReference type="Proteomes" id="UP000295023"/>
    </source>
</evidence>
<keyword evidence="2 3" id="KW-0808">Transferase</keyword>
<evidence type="ECO:0000256" key="2">
    <source>
        <dbReference type="ARBA" id="ARBA00022679"/>
    </source>
</evidence>
<dbReference type="InterPro" id="IPR038375">
    <property type="entry name" value="NDUFAF7_sf"/>
</dbReference>
<name>A0A4R4DHC1_9PROT</name>
<evidence type="ECO:0000256" key="1">
    <source>
        <dbReference type="ARBA" id="ARBA00022603"/>
    </source>
</evidence>
<dbReference type="PANTHER" id="PTHR12049:SF7">
    <property type="entry name" value="PROTEIN ARGININE METHYLTRANSFERASE NDUFAF7, MITOCHONDRIAL"/>
    <property type="match status" value="1"/>
</dbReference>
<proteinExistence type="predicted"/>
<dbReference type="OrthoDB" id="9794208at2"/>
<keyword evidence="1 3" id="KW-0489">Methyltransferase</keyword>
<dbReference type="AlphaFoldDB" id="A0A4R4DHC1"/>
<accession>A0A4R4DHC1</accession>
<evidence type="ECO:0000313" key="3">
    <source>
        <dbReference type="EMBL" id="TCZ59948.1"/>
    </source>
</evidence>
<dbReference type="Gene3D" id="3.40.50.12710">
    <property type="match status" value="1"/>
</dbReference>
<dbReference type="InterPro" id="IPR003788">
    <property type="entry name" value="NDUFAF7"/>
</dbReference>
<organism evidence="3 4">
    <name type="scientific">Roseicella aquatilis</name>
    <dbReference type="NCBI Taxonomy" id="2527868"/>
    <lineage>
        <taxon>Bacteria</taxon>
        <taxon>Pseudomonadati</taxon>
        <taxon>Pseudomonadota</taxon>
        <taxon>Alphaproteobacteria</taxon>
        <taxon>Acetobacterales</taxon>
        <taxon>Roseomonadaceae</taxon>
        <taxon>Roseicella</taxon>
    </lineage>
</organism>
<dbReference type="SUPFAM" id="SSF53335">
    <property type="entry name" value="S-adenosyl-L-methionine-dependent methyltransferases"/>
    <property type="match status" value="1"/>
</dbReference>
<dbReference type="GO" id="GO:0032259">
    <property type="term" value="P:methylation"/>
    <property type="evidence" value="ECO:0007669"/>
    <property type="project" value="UniProtKB-KW"/>
</dbReference>
<comment type="caution">
    <text evidence="3">The sequence shown here is derived from an EMBL/GenBank/DDBJ whole genome shotgun (WGS) entry which is preliminary data.</text>
</comment>
<dbReference type="EMBL" id="SKBM01000013">
    <property type="protein sequence ID" value="TCZ59948.1"/>
    <property type="molecule type" value="Genomic_DNA"/>
</dbReference>
<dbReference type="Proteomes" id="UP000295023">
    <property type="component" value="Unassembled WGS sequence"/>
</dbReference>
<sequence>MSAPAPERLDRFMARAVAAYYGGRDPFGAAGDFTTAPEISQAFGECLGLWAAVTWQLMGAPAPVILVELGPGRGTLMADALRAAEMVPAFRAALRVHLVETSPTLRAAQQARLGLAVAAWHEDIAALPAGPAIILANEFFDALPIRQFIRRGGEWRERHVAGGAFLDLPAEAPLYLADRFTPSGLAVGRSGRATLPAEAPEGAIAEWAEAGEAVAAALAARLRDGGGALLALDYGYSEPALGDTLQAMSRHGPADPLAEPGTVDLTAHVPFAALGAAGRAAGAAAHGPLPMGLVLQRLGLPQRAAILARAAATAGKRDQAGLILSGAERLTAPEGMGRLFKALCLCHPGLPTPPGFEAA</sequence>
<dbReference type="InterPro" id="IPR029063">
    <property type="entry name" value="SAM-dependent_MTases_sf"/>
</dbReference>